<proteinExistence type="predicted"/>
<dbReference type="OrthoDB" id="9773249at2"/>
<evidence type="ECO:0000313" key="1">
    <source>
        <dbReference type="EMBL" id="SEN82905.1"/>
    </source>
</evidence>
<dbReference type="STRING" id="1173111.SAMN05444955_1374"/>
<protein>
    <submittedName>
        <fullName evidence="1">Uncharacterized protein</fullName>
    </submittedName>
</protein>
<dbReference type="EMBL" id="FOCQ01000037">
    <property type="protein sequence ID" value="SEN82905.1"/>
    <property type="molecule type" value="Genomic_DNA"/>
</dbReference>
<evidence type="ECO:0000313" key="2">
    <source>
        <dbReference type="Proteomes" id="UP000199695"/>
    </source>
</evidence>
<gene>
    <name evidence="1" type="ORF">SAMN05444955_1374</name>
</gene>
<accession>A0A1H8JQX8</accession>
<dbReference type="Proteomes" id="UP000199695">
    <property type="component" value="Unassembled WGS sequence"/>
</dbReference>
<reference evidence="1 2" key="1">
    <citation type="submission" date="2016-10" db="EMBL/GenBank/DDBJ databases">
        <authorList>
            <person name="de Groot N.N."/>
        </authorList>
    </citation>
    <scope>NUCLEOTIDE SEQUENCE [LARGE SCALE GENOMIC DNA]</scope>
    <source>
        <strain evidence="1 2">DSM 46701</strain>
    </source>
</reference>
<organism evidence="1 2">
    <name type="scientific">Lihuaxuella thermophila</name>
    <dbReference type="NCBI Taxonomy" id="1173111"/>
    <lineage>
        <taxon>Bacteria</taxon>
        <taxon>Bacillati</taxon>
        <taxon>Bacillota</taxon>
        <taxon>Bacilli</taxon>
        <taxon>Bacillales</taxon>
        <taxon>Thermoactinomycetaceae</taxon>
        <taxon>Lihuaxuella</taxon>
    </lineage>
</organism>
<sequence length="80" mass="10116">MFPKYKIEVYDHHEDCRTCYYAEKESELFEKLGFIMWNEDNEILFVYSYEMDENRVKRGFLKWDMSKSRFYIEWETVWQA</sequence>
<dbReference type="AlphaFoldDB" id="A0A1H8JQX8"/>
<keyword evidence="2" id="KW-1185">Reference proteome</keyword>
<name>A0A1H8JQX8_9BACL</name>
<dbReference type="RefSeq" id="WP_089973388.1">
    <property type="nucleotide sequence ID" value="NZ_FOCQ01000037.1"/>
</dbReference>